<dbReference type="EMBL" id="BSFI01000021">
    <property type="protein sequence ID" value="GLK69389.1"/>
    <property type="molecule type" value="Genomic_DNA"/>
</dbReference>
<dbReference type="AlphaFoldDB" id="A0A9W6J4S3"/>
<dbReference type="Proteomes" id="UP001143372">
    <property type="component" value="Unassembled WGS sequence"/>
</dbReference>
<evidence type="ECO:0000313" key="2">
    <source>
        <dbReference type="EMBL" id="GLK69389.1"/>
    </source>
</evidence>
<reference evidence="2" key="2">
    <citation type="submission" date="2023-01" db="EMBL/GenBank/DDBJ databases">
        <authorList>
            <person name="Sun Q."/>
            <person name="Evtushenko L."/>
        </authorList>
    </citation>
    <scope>NUCLEOTIDE SEQUENCE</scope>
    <source>
        <strain evidence="2">VKM B-2347</strain>
    </source>
</reference>
<gene>
    <name evidence="2" type="ORF">GCM10008179_30270</name>
</gene>
<reference evidence="2" key="1">
    <citation type="journal article" date="2014" name="Int. J. Syst. Evol. Microbiol.">
        <title>Complete genome sequence of Corynebacterium casei LMG S-19264T (=DSM 44701T), isolated from a smear-ripened cheese.</title>
        <authorList>
            <consortium name="US DOE Joint Genome Institute (JGI-PGF)"/>
            <person name="Walter F."/>
            <person name="Albersmeier A."/>
            <person name="Kalinowski J."/>
            <person name="Ruckert C."/>
        </authorList>
    </citation>
    <scope>NUCLEOTIDE SEQUENCE</scope>
    <source>
        <strain evidence="2">VKM B-2347</strain>
    </source>
</reference>
<proteinExistence type="predicted"/>
<accession>A0A9W6J4S3</accession>
<organism evidence="2 3">
    <name type="scientific">Hansschlegelia plantiphila</name>
    <dbReference type="NCBI Taxonomy" id="374655"/>
    <lineage>
        <taxon>Bacteria</taxon>
        <taxon>Pseudomonadati</taxon>
        <taxon>Pseudomonadota</taxon>
        <taxon>Alphaproteobacteria</taxon>
        <taxon>Hyphomicrobiales</taxon>
        <taxon>Methylopilaceae</taxon>
        <taxon>Hansschlegelia</taxon>
    </lineage>
</organism>
<sequence length="120" mass="12597">MQQADRVLFGVVGAEGVRTDEFGEPVGLVRFRGALGPHLVKDHGLAALRQLPCSLAPGEAASDDVNGLIGLSCHGRKLEAAGERRNPGSAGGGPQMQKSPGRGRGFQRESVEPSFKQQLP</sequence>
<evidence type="ECO:0000313" key="3">
    <source>
        <dbReference type="Proteomes" id="UP001143372"/>
    </source>
</evidence>
<protein>
    <submittedName>
        <fullName evidence="2">Uncharacterized protein</fullName>
    </submittedName>
</protein>
<keyword evidence="3" id="KW-1185">Reference proteome</keyword>
<evidence type="ECO:0000256" key="1">
    <source>
        <dbReference type="SAM" id="MobiDB-lite"/>
    </source>
</evidence>
<feature type="region of interest" description="Disordered" evidence="1">
    <location>
        <begin position="79"/>
        <end position="120"/>
    </location>
</feature>
<name>A0A9W6J4S3_9HYPH</name>
<comment type="caution">
    <text evidence="2">The sequence shown here is derived from an EMBL/GenBank/DDBJ whole genome shotgun (WGS) entry which is preliminary data.</text>
</comment>